<comment type="caution">
    <text evidence="1">The sequence shown here is derived from an EMBL/GenBank/DDBJ whole genome shotgun (WGS) entry which is preliminary data.</text>
</comment>
<keyword evidence="1" id="KW-0032">Aminotransferase</keyword>
<accession>A0AC61RQC6</accession>
<keyword evidence="2" id="KW-1185">Reference proteome</keyword>
<evidence type="ECO:0000313" key="2">
    <source>
        <dbReference type="Proteomes" id="UP000304953"/>
    </source>
</evidence>
<proteinExistence type="predicted"/>
<evidence type="ECO:0000313" key="1">
    <source>
        <dbReference type="EMBL" id="TGY91134.1"/>
    </source>
</evidence>
<sequence>MLTYSFSEIGSMSLYEYLYQCIKNDILTGVLAPGDRLPSKRSFARHLNISAITVENAYGQLLAEGYIYSIPKKGYYTADISTSIPRPSFPVSAPPETALEPEEEPCFADFTSSQTHPDTFPFSIWTKLMREVIGDDRFALMKNSPSGGIFPLRQAIVRHLKEFRGMTVHPEQIIVGAGTEYLYGILIQLLGFQKIYGVEDPGYQKISSIYKSHRVACRHIPMDGQGINIQKLRELDADIVHISPSHHFPTGVITPVSRRYELLGWAAESEERYIIEDDYDCEFRFMGKPIPSLQSIDVMEKVIYMNTFTKTLASTIRISYMALPAHLMERFHQNMGFYSCTVSNFEQYTLTRFLQDGHFERHINRMRNFYHSQRDLLLDCLKNSPLSSRITITEEDAGLHFLMHVDASVPDDLILQKARAKGLRIASLSQYYSKEPAYGQHTFIMNYSAIHPDHMEEAIARLCQVFGEAEATAPAHE</sequence>
<protein>
    <submittedName>
        <fullName evidence="1">PLP-dependent aminotransferase family protein</fullName>
    </submittedName>
</protein>
<reference evidence="1" key="1">
    <citation type="submission" date="2019-04" db="EMBL/GenBank/DDBJ databases">
        <title>Microbes associate with the intestines of laboratory mice.</title>
        <authorList>
            <person name="Navarre W."/>
            <person name="Wong E."/>
            <person name="Huang K."/>
            <person name="Tropini C."/>
            <person name="Ng K."/>
            <person name="Yu B."/>
        </authorList>
    </citation>
    <scope>NUCLEOTIDE SEQUENCE</scope>
    <source>
        <strain evidence="1">NM01_1-7b</strain>
    </source>
</reference>
<keyword evidence="1" id="KW-0808">Transferase</keyword>
<organism evidence="1 2">
    <name type="scientific">Petralouisia muris</name>
    <dbReference type="NCBI Taxonomy" id="3032872"/>
    <lineage>
        <taxon>Bacteria</taxon>
        <taxon>Bacillati</taxon>
        <taxon>Bacillota</taxon>
        <taxon>Clostridia</taxon>
        <taxon>Lachnospirales</taxon>
        <taxon>Lachnospiraceae</taxon>
        <taxon>Petralouisia</taxon>
    </lineage>
</organism>
<name>A0AC61RQC6_9FIRM</name>
<dbReference type="Proteomes" id="UP000304953">
    <property type="component" value="Unassembled WGS sequence"/>
</dbReference>
<gene>
    <name evidence="1" type="ORF">E5329_22650</name>
</gene>
<dbReference type="EMBL" id="SRYA01000069">
    <property type="protein sequence ID" value="TGY91134.1"/>
    <property type="molecule type" value="Genomic_DNA"/>
</dbReference>